<accession>A0AAE4ALF9</accession>
<feature type="compositionally biased region" description="Gly residues" evidence="2">
    <location>
        <begin position="8"/>
        <end position="17"/>
    </location>
</feature>
<dbReference type="EMBL" id="JAUSTO010000006">
    <property type="protein sequence ID" value="MDQ0152472.1"/>
    <property type="molecule type" value="Genomic_DNA"/>
</dbReference>
<dbReference type="Proteomes" id="UP001241537">
    <property type="component" value="Unassembled WGS sequence"/>
</dbReference>
<protein>
    <submittedName>
        <fullName evidence="3">Glucan-binding YG repeat protein</fullName>
    </submittedName>
</protein>
<feature type="region of interest" description="Disordered" evidence="2">
    <location>
        <begin position="1"/>
        <end position="31"/>
    </location>
</feature>
<comment type="caution">
    <text evidence="3">The sequence shown here is derived from an EMBL/GenBank/DDBJ whole genome shotgun (WGS) entry which is preliminary data.</text>
</comment>
<organism evidence="3 4">
    <name type="scientific">Moryella indoligenes</name>
    <dbReference type="NCBI Taxonomy" id="371674"/>
    <lineage>
        <taxon>Bacteria</taxon>
        <taxon>Bacillati</taxon>
        <taxon>Bacillota</taxon>
        <taxon>Clostridia</taxon>
        <taxon>Lachnospirales</taxon>
        <taxon>Lachnospiraceae</taxon>
        <taxon>Moryella</taxon>
    </lineage>
</organism>
<feature type="region of interest" description="Disordered" evidence="2">
    <location>
        <begin position="120"/>
        <end position="142"/>
    </location>
</feature>
<dbReference type="Pfam" id="PF01473">
    <property type="entry name" value="Choline_bind_1"/>
    <property type="match status" value="1"/>
</dbReference>
<evidence type="ECO:0000313" key="3">
    <source>
        <dbReference type="EMBL" id="MDQ0152472.1"/>
    </source>
</evidence>
<sequence length="142" mass="16441">MKRSSRSNGGGGGGGGSARRREASAQQAPQPVKQGWLLENDIWYYYAGTTRSTLKKGWHLDPQDGFWYYLDLTTGAMFTDWHYISGEWYYFNPHTPMWTWERHSDGEWYDKKLENSRPLGSMYAGEKTPDGYQVDAEGHYRP</sequence>
<gene>
    <name evidence="3" type="ORF">J2S20_001164</name>
</gene>
<evidence type="ECO:0000313" key="4">
    <source>
        <dbReference type="Proteomes" id="UP001241537"/>
    </source>
</evidence>
<dbReference type="SUPFAM" id="SSF69360">
    <property type="entry name" value="Cell wall binding repeat"/>
    <property type="match status" value="1"/>
</dbReference>
<dbReference type="InterPro" id="IPR018337">
    <property type="entry name" value="Cell_wall/Cho-bd_repeat"/>
</dbReference>
<name>A0AAE4ALF9_9FIRM</name>
<keyword evidence="4" id="KW-1185">Reference proteome</keyword>
<evidence type="ECO:0000256" key="2">
    <source>
        <dbReference type="SAM" id="MobiDB-lite"/>
    </source>
</evidence>
<dbReference type="Gene3D" id="2.10.270.10">
    <property type="entry name" value="Cholin Binding"/>
    <property type="match status" value="1"/>
</dbReference>
<dbReference type="AlphaFoldDB" id="A0AAE4ALF9"/>
<evidence type="ECO:0000256" key="1">
    <source>
        <dbReference type="ARBA" id="ARBA00022737"/>
    </source>
</evidence>
<keyword evidence="1" id="KW-0677">Repeat</keyword>
<reference evidence="3" key="1">
    <citation type="submission" date="2023-07" db="EMBL/GenBank/DDBJ databases">
        <title>Genomic Encyclopedia of Type Strains, Phase IV (KMG-IV): sequencing the most valuable type-strain genomes for metagenomic binning, comparative biology and taxonomic classification.</title>
        <authorList>
            <person name="Goeker M."/>
        </authorList>
    </citation>
    <scope>NUCLEOTIDE SEQUENCE</scope>
    <source>
        <strain evidence="3">DSM 19659</strain>
    </source>
</reference>
<proteinExistence type="predicted"/>
<dbReference type="RefSeq" id="WP_307254147.1">
    <property type="nucleotide sequence ID" value="NZ_JAUSTO010000006.1"/>
</dbReference>